<name>A0A4U0QA38_9RHOB</name>
<reference evidence="1 2" key="1">
    <citation type="submission" date="2019-04" db="EMBL/GenBank/DDBJ databases">
        <authorList>
            <person name="Li J."/>
        </authorList>
    </citation>
    <scope>NUCLEOTIDE SEQUENCE [LARGE SCALE GENOMIC DNA]</scope>
    <source>
        <strain evidence="1 2">CCTCC AB2016182</strain>
    </source>
</reference>
<dbReference type="NCBIfam" id="NF033819">
    <property type="entry name" value="IS66_TnpB"/>
    <property type="match status" value="1"/>
</dbReference>
<dbReference type="PANTHER" id="PTHR36455:SF1">
    <property type="entry name" value="BLR8292 PROTEIN"/>
    <property type="match status" value="1"/>
</dbReference>
<gene>
    <name evidence="1" type="primary">tnpB</name>
    <name evidence="1" type="ORF">FA740_18595</name>
</gene>
<dbReference type="EMBL" id="SUNH01000051">
    <property type="protein sequence ID" value="TJZ78199.1"/>
    <property type="molecule type" value="Genomic_DNA"/>
</dbReference>
<dbReference type="PANTHER" id="PTHR36455">
    <property type="match status" value="1"/>
</dbReference>
<evidence type="ECO:0000313" key="1">
    <source>
        <dbReference type="EMBL" id="TJZ78199.1"/>
    </source>
</evidence>
<dbReference type="Proteomes" id="UP000306223">
    <property type="component" value="Unassembled WGS sequence"/>
</dbReference>
<organism evidence="1 2">
    <name type="scientific">Paracoccus hibiscisoli</name>
    <dbReference type="NCBI Taxonomy" id="2023261"/>
    <lineage>
        <taxon>Bacteria</taxon>
        <taxon>Pseudomonadati</taxon>
        <taxon>Pseudomonadota</taxon>
        <taxon>Alphaproteobacteria</taxon>
        <taxon>Rhodobacterales</taxon>
        <taxon>Paracoccaceae</taxon>
        <taxon>Paracoccus</taxon>
    </lineage>
</organism>
<evidence type="ECO:0000313" key="2">
    <source>
        <dbReference type="Proteomes" id="UP000306223"/>
    </source>
</evidence>
<proteinExistence type="predicted"/>
<dbReference type="AlphaFoldDB" id="A0A4U0QA38"/>
<accession>A0A4U0QA38</accession>
<comment type="caution">
    <text evidence="1">The sequence shown here is derived from an EMBL/GenBank/DDBJ whole genome shotgun (WGS) entry which is preliminary data.</text>
</comment>
<dbReference type="Pfam" id="PF05717">
    <property type="entry name" value="TnpB_IS66"/>
    <property type="match status" value="1"/>
</dbReference>
<protein>
    <submittedName>
        <fullName evidence="1">IS66 family insertion sequence element accessory protein TnpB</fullName>
    </submittedName>
</protein>
<keyword evidence="2" id="KW-1185">Reference proteome</keyword>
<dbReference type="OrthoDB" id="9801450at2"/>
<dbReference type="RefSeq" id="WP_136858304.1">
    <property type="nucleotide sequence ID" value="NZ_SUNH01000051.1"/>
</dbReference>
<dbReference type="InterPro" id="IPR008878">
    <property type="entry name" value="Transposase_IS66_Orf2"/>
</dbReference>
<sequence>MMLGQGGPTKVYMVTRPVDFRKGSEEGQKTVRWTVFPTTGLALAVQEMFGLDPFCGAVFVFRSKRADRIKLLVWDQTGMVLVHKRLEGGKLVWPQMRDGVMRISSAQLAALSKGWIGGWCGRNGRGVRWSQGERADAREFPVFASQNRVSVIHSEVWMPMPSAVRTLI</sequence>